<feature type="non-terminal residue" evidence="2">
    <location>
        <position position="1"/>
    </location>
</feature>
<reference evidence="2 3" key="1">
    <citation type="submission" date="2021-06" db="EMBL/GenBank/DDBJ databases">
        <title>Caerostris extrusa draft genome.</title>
        <authorList>
            <person name="Kono N."/>
            <person name="Arakawa K."/>
        </authorList>
    </citation>
    <scope>NUCLEOTIDE SEQUENCE [LARGE SCALE GENOMIC DNA]</scope>
</reference>
<proteinExistence type="predicted"/>
<organism evidence="2 3">
    <name type="scientific">Caerostris extrusa</name>
    <name type="common">Bark spider</name>
    <name type="synonym">Caerostris bankana</name>
    <dbReference type="NCBI Taxonomy" id="172846"/>
    <lineage>
        <taxon>Eukaryota</taxon>
        <taxon>Metazoa</taxon>
        <taxon>Ecdysozoa</taxon>
        <taxon>Arthropoda</taxon>
        <taxon>Chelicerata</taxon>
        <taxon>Arachnida</taxon>
        <taxon>Araneae</taxon>
        <taxon>Araneomorphae</taxon>
        <taxon>Entelegynae</taxon>
        <taxon>Araneoidea</taxon>
        <taxon>Araneidae</taxon>
        <taxon>Caerostris</taxon>
    </lineage>
</organism>
<keyword evidence="3" id="KW-1185">Reference proteome</keyword>
<evidence type="ECO:0000256" key="1">
    <source>
        <dbReference type="SAM" id="MobiDB-lite"/>
    </source>
</evidence>
<sequence>KAFKESYKGEEEKRRLKGSSSSIQKSMQILLRGLSKDSINLRAVSPLRYKSERKTWVLGPKKGTDPPAPARHKCTFFMDGKGRAAA</sequence>
<dbReference type="Proteomes" id="UP001054945">
    <property type="component" value="Unassembled WGS sequence"/>
</dbReference>
<evidence type="ECO:0000313" key="3">
    <source>
        <dbReference type="Proteomes" id="UP001054945"/>
    </source>
</evidence>
<dbReference type="AlphaFoldDB" id="A0AAV4MQG2"/>
<protein>
    <submittedName>
        <fullName evidence="2">Uncharacterized protein</fullName>
    </submittedName>
</protein>
<name>A0AAV4MQG2_CAEEX</name>
<gene>
    <name evidence="2" type="ORF">CEXT_337061</name>
</gene>
<comment type="caution">
    <text evidence="2">The sequence shown here is derived from an EMBL/GenBank/DDBJ whole genome shotgun (WGS) entry which is preliminary data.</text>
</comment>
<feature type="compositionally biased region" description="Basic and acidic residues" evidence="1">
    <location>
        <begin position="1"/>
        <end position="14"/>
    </location>
</feature>
<dbReference type="EMBL" id="BPLR01020079">
    <property type="protein sequence ID" value="GIX74582.1"/>
    <property type="molecule type" value="Genomic_DNA"/>
</dbReference>
<feature type="region of interest" description="Disordered" evidence="1">
    <location>
        <begin position="1"/>
        <end position="22"/>
    </location>
</feature>
<evidence type="ECO:0000313" key="2">
    <source>
        <dbReference type="EMBL" id="GIX74582.1"/>
    </source>
</evidence>
<accession>A0AAV4MQG2</accession>